<protein>
    <recommendedName>
        <fullName evidence="2">Glycine zipper 2TM domain-containing protein</fullName>
    </recommendedName>
</protein>
<evidence type="ECO:0008006" key="2">
    <source>
        <dbReference type="Google" id="ProtNLM"/>
    </source>
</evidence>
<proteinExistence type="predicted"/>
<dbReference type="EMBL" id="LAZR01000009">
    <property type="protein sequence ID" value="KKO08447.1"/>
    <property type="molecule type" value="Genomic_DNA"/>
</dbReference>
<sequence>MQLFRTSLLFVAGLTLAACQAPQAQMPSGSVYRTSEANTAMRVAPCTVAQARYVALVDDAPSSRDGINQAVGIGIGAALGNAIGDKIGGGSGRDLAKGLGTVAGGVVGSQVASNVNTNRRSGTGVEYTVDLGVNGLRTIVQNLNPGEGAMRPGSACVLTGNGAMVRVRPA</sequence>
<comment type="caution">
    <text evidence="1">The sequence shown here is derived from an EMBL/GenBank/DDBJ whole genome shotgun (WGS) entry which is preliminary data.</text>
</comment>
<accession>A0A0F9Y919</accession>
<dbReference type="PROSITE" id="PS51257">
    <property type="entry name" value="PROKAR_LIPOPROTEIN"/>
    <property type="match status" value="1"/>
</dbReference>
<reference evidence="1" key="1">
    <citation type="journal article" date="2015" name="Nature">
        <title>Complex archaea that bridge the gap between prokaryotes and eukaryotes.</title>
        <authorList>
            <person name="Spang A."/>
            <person name="Saw J.H."/>
            <person name="Jorgensen S.L."/>
            <person name="Zaremba-Niedzwiedzka K."/>
            <person name="Martijn J."/>
            <person name="Lind A.E."/>
            <person name="van Eijk R."/>
            <person name="Schleper C."/>
            <person name="Guy L."/>
            <person name="Ettema T.J."/>
        </authorList>
    </citation>
    <scope>NUCLEOTIDE SEQUENCE</scope>
</reference>
<organism evidence="1">
    <name type="scientific">marine sediment metagenome</name>
    <dbReference type="NCBI Taxonomy" id="412755"/>
    <lineage>
        <taxon>unclassified sequences</taxon>
        <taxon>metagenomes</taxon>
        <taxon>ecological metagenomes</taxon>
    </lineage>
</organism>
<gene>
    <name evidence="1" type="ORF">LCGC14_0043850</name>
</gene>
<name>A0A0F9Y919_9ZZZZ</name>
<dbReference type="AlphaFoldDB" id="A0A0F9Y919"/>
<evidence type="ECO:0000313" key="1">
    <source>
        <dbReference type="EMBL" id="KKO08447.1"/>
    </source>
</evidence>